<dbReference type="Proteomes" id="UP000604341">
    <property type="component" value="Unassembled WGS sequence"/>
</dbReference>
<dbReference type="RefSeq" id="WP_189070313.1">
    <property type="nucleotide sequence ID" value="NZ_BMPE01000016.1"/>
</dbReference>
<organism evidence="1 2">
    <name type="scientific">Deinococcus radiotolerans</name>
    <dbReference type="NCBI Taxonomy" id="1309407"/>
    <lineage>
        <taxon>Bacteria</taxon>
        <taxon>Thermotogati</taxon>
        <taxon>Deinococcota</taxon>
        <taxon>Deinococci</taxon>
        <taxon>Deinococcales</taxon>
        <taxon>Deinococcaceae</taxon>
        <taxon>Deinococcus</taxon>
    </lineage>
</organism>
<dbReference type="InterPro" id="IPR011044">
    <property type="entry name" value="Quino_amine_DH_bsu"/>
</dbReference>
<dbReference type="EMBL" id="BMPE01000016">
    <property type="protein sequence ID" value="GGL13557.1"/>
    <property type="molecule type" value="Genomic_DNA"/>
</dbReference>
<protein>
    <submittedName>
        <fullName evidence="1">Uncharacterized protein</fullName>
    </submittedName>
</protein>
<accession>A0ABQ2FPB6</accession>
<evidence type="ECO:0000313" key="1">
    <source>
        <dbReference type="EMBL" id="GGL13557.1"/>
    </source>
</evidence>
<evidence type="ECO:0000313" key="2">
    <source>
        <dbReference type="Proteomes" id="UP000604341"/>
    </source>
</evidence>
<dbReference type="SUPFAM" id="SSF50969">
    <property type="entry name" value="YVTN repeat-like/Quinoprotein amine dehydrogenase"/>
    <property type="match status" value="1"/>
</dbReference>
<name>A0ABQ2FPB6_9DEIO</name>
<reference evidence="2" key="1">
    <citation type="journal article" date="2019" name="Int. J. Syst. Evol. Microbiol.">
        <title>The Global Catalogue of Microorganisms (GCM) 10K type strain sequencing project: providing services to taxonomists for standard genome sequencing and annotation.</title>
        <authorList>
            <consortium name="The Broad Institute Genomics Platform"/>
            <consortium name="The Broad Institute Genome Sequencing Center for Infectious Disease"/>
            <person name="Wu L."/>
            <person name="Ma J."/>
        </authorList>
    </citation>
    <scope>NUCLEOTIDE SEQUENCE [LARGE SCALE GENOMIC DNA]</scope>
    <source>
        <strain evidence="2">JCM 19173</strain>
    </source>
</reference>
<keyword evidence="2" id="KW-1185">Reference proteome</keyword>
<proteinExistence type="predicted"/>
<sequence length="193" mass="20328">MLTLLAAAVLVPLGTRGQVSMPLPAGGVPYRAGATVRSPRGAATAVKLCPEESTMGPAVCRVVLARPGQGPLTLKAGVVGDLFWTPDGQYLIGAGVNTLRLWNLNGGLRLAVPQGSPEAAAARRDARLTRIWLERGVLCAALYEVWFTDTGKVVRRNVTTVRYALPTLRPLASVTLPAQGDRAADCFKSSAEP</sequence>
<comment type="caution">
    <text evidence="1">The sequence shown here is derived from an EMBL/GenBank/DDBJ whole genome shotgun (WGS) entry which is preliminary data.</text>
</comment>
<gene>
    <name evidence="1" type="ORF">GCM10010844_35540</name>
</gene>